<dbReference type="SUPFAM" id="SSF51197">
    <property type="entry name" value="Clavaminate synthase-like"/>
    <property type="match status" value="1"/>
</dbReference>
<dbReference type="PANTHER" id="PTHR10209:SF804">
    <property type="entry name" value="FE2OG DIOXYGENASE DOMAIN-CONTAINING PROTEIN"/>
    <property type="match status" value="1"/>
</dbReference>
<dbReference type="PANTHER" id="PTHR10209">
    <property type="entry name" value="OXIDOREDUCTASE, 2OG-FE II OXYGENASE FAMILY PROTEIN"/>
    <property type="match status" value="1"/>
</dbReference>
<evidence type="ECO:0000313" key="8">
    <source>
        <dbReference type="Proteomes" id="UP000824998"/>
    </source>
</evidence>
<dbReference type="Proteomes" id="UP000824998">
    <property type="component" value="Unassembled WGS sequence"/>
</dbReference>
<protein>
    <submittedName>
        <fullName evidence="7">Thymine dioxygenase</fullName>
    </submittedName>
</protein>
<keyword evidence="3 5" id="KW-0560">Oxidoreductase</keyword>
<dbReference type="PRINTS" id="PR00682">
    <property type="entry name" value="IPNSYNTHASE"/>
</dbReference>
<accession>A0A9P7Y731</accession>
<keyword evidence="7" id="KW-0223">Dioxygenase</keyword>
<dbReference type="EMBL" id="MU252279">
    <property type="protein sequence ID" value="KAG9227981.1"/>
    <property type="molecule type" value="Genomic_DNA"/>
</dbReference>
<proteinExistence type="inferred from homology"/>
<dbReference type="Pfam" id="PF03171">
    <property type="entry name" value="2OG-FeII_Oxy"/>
    <property type="match status" value="1"/>
</dbReference>
<dbReference type="GO" id="GO:0046872">
    <property type="term" value="F:metal ion binding"/>
    <property type="evidence" value="ECO:0007669"/>
    <property type="project" value="UniProtKB-KW"/>
</dbReference>
<evidence type="ECO:0000313" key="7">
    <source>
        <dbReference type="EMBL" id="KAG9227981.1"/>
    </source>
</evidence>
<keyword evidence="2 5" id="KW-0479">Metal-binding</keyword>
<dbReference type="InterPro" id="IPR044861">
    <property type="entry name" value="IPNS-like_FE2OG_OXY"/>
</dbReference>
<evidence type="ECO:0000256" key="1">
    <source>
        <dbReference type="ARBA" id="ARBA00008056"/>
    </source>
</evidence>
<reference evidence="7" key="1">
    <citation type="journal article" date="2021" name="IMA Fungus">
        <title>Genomic characterization of three marine fungi, including Emericellopsis atlantica sp. nov. with signatures of a generalist lifestyle and marine biomass degradation.</title>
        <authorList>
            <person name="Hagestad O.C."/>
            <person name="Hou L."/>
            <person name="Andersen J.H."/>
            <person name="Hansen E.H."/>
            <person name="Altermark B."/>
            <person name="Li C."/>
            <person name="Kuhnert E."/>
            <person name="Cox R.J."/>
            <person name="Crous P.W."/>
            <person name="Spatafora J.W."/>
            <person name="Lail K."/>
            <person name="Amirebrahimi M."/>
            <person name="Lipzen A."/>
            <person name="Pangilinan J."/>
            <person name="Andreopoulos W."/>
            <person name="Hayes R.D."/>
            <person name="Ng V."/>
            <person name="Grigoriev I.V."/>
            <person name="Jackson S.A."/>
            <person name="Sutton T.D.S."/>
            <person name="Dobson A.D.W."/>
            <person name="Rama T."/>
        </authorList>
    </citation>
    <scope>NUCLEOTIDE SEQUENCE</scope>
    <source>
        <strain evidence="7">TRa018bII</strain>
    </source>
</reference>
<evidence type="ECO:0000256" key="4">
    <source>
        <dbReference type="ARBA" id="ARBA00023004"/>
    </source>
</evidence>
<dbReference type="InterPro" id="IPR005123">
    <property type="entry name" value="Oxoglu/Fe-dep_dioxygenase_dom"/>
</dbReference>
<dbReference type="Pfam" id="PF14226">
    <property type="entry name" value="DIOX_N"/>
    <property type="match status" value="1"/>
</dbReference>
<organism evidence="7 8">
    <name type="scientific">Amylocarpus encephaloides</name>
    <dbReference type="NCBI Taxonomy" id="45428"/>
    <lineage>
        <taxon>Eukaryota</taxon>
        <taxon>Fungi</taxon>
        <taxon>Dikarya</taxon>
        <taxon>Ascomycota</taxon>
        <taxon>Pezizomycotina</taxon>
        <taxon>Leotiomycetes</taxon>
        <taxon>Helotiales</taxon>
        <taxon>Helotiales incertae sedis</taxon>
        <taxon>Amylocarpus</taxon>
    </lineage>
</organism>
<keyword evidence="8" id="KW-1185">Reference proteome</keyword>
<dbReference type="GO" id="GO:0051213">
    <property type="term" value="F:dioxygenase activity"/>
    <property type="evidence" value="ECO:0007669"/>
    <property type="project" value="UniProtKB-KW"/>
</dbReference>
<evidence type="ECO:0000256" key="5">
    <source>
        <dbReference type="RuleBase" id="RU003682"/>
    </source>
</evidence>
<comment type="similarity">
    <text evidence="1 5">Belongs to the iron/ascorbate-dependent oxidoreductase family.</text>
</comment>
<evidence type="ECO:0000259" key="6">
    <source>
        <dbReference type="PROSITE" id="PS51471"/>
    </source>
</evidence>
<dbReference type="AlphaFoldDB" id="A0A9P7Y731"/>
<sequence>MTSSFDTPDIPLIDFGPFLNGSAGDRTQVAASIDVAFKSHGFIYLRNHGINQRKVDECFRWSKRFFDLTELEKNMQPSQSQSHYRGYSGVGNEKVREHICIKEGFGCGNPVDRSQPNIWPPEELLPGFRAFMENFFGECTNLVHQLLYSLSLVLDLPSSDALSGSHVLSVFNLDLIHYPRVPTQLLHAGTIARLPAHSDLGTLTLLFQDDIGGLEVADLASANAENSAEFEKHGSFKPVKPLPGTVIVNVGYLLMRWSNGRWKNTIHRVVGPLKSMAVRDDPRSTKPDISSLEDTTPERYSIPFSAIPDPETMIEALPGCWSEDVPKRWKPINAGNYFRRKLESIYA</sequence>
<feature type="domain" description="Fe2OG dioxygenase" evidence="6">
    <location>
        <begin position="166"/>
        <end position="308"/>
    </location>
</feature>
<dbReference type="InterPro" id="IPR027443">
    <property type="entry name" value="IPNS-like_sf"/>
</dbReference>
<keyword evidence="4 5" id="KW-0408">Iron</keyword>
<evidence type="ECO:0000256" key="3">
    <source>
        <dbReference type="ARBA" id="ARBA00023002"/>
    </source>
</evidence>
<gene>
    <name evidence="7" type="ORF">BJ875DRAFT_478866</name>
</gene>
<dbReference type="Gene3D" id="2.60.120.330">
    <property type="entry name" value="B-lactam Antibiotic, Isopenicillin N Synthase, Chain"/>
    <property type="match status" value="1"/>
</dbReference>
<comment type="caution">
    <text evidence="7">The sequence shown here is derived from an EMBL/GenBank/DDBJ whole genome shotgun (WGS) entry which is preliminary data.</text>
</comment>
<dbReference type="InterPro" id="IPR026992">
    <property type="entry name" value="DIOX_N"/>
</dbReference>
<name>A0A9P7Y731_9HELO</name>
<dbReference type="OrthoDB" id="288590at2759"/>
<dbReference type="PROSITE" id="PS51471">
    <property type="entry name" value="FE2OG_OXY"/>
    <property type="match status" value="1"/>
</dbReference>
<evidence type="ECO:0000256" key="2">
    <source>
        <dbReference type="ARBA" id="ARBA00022723"/>
    </source>
</evidence>
<dbReference type="GO" id="GO:0044283">
    <property type="term" value="P:small molecule biosynthetic process"/>
    <property type="evidence" value="ECO:0007669"/>
    <property type="project" value="UniProtKB-ARBA"/>
</dbReference>